<organism evidence="1 2">
    <name type="scientific">Avena sativa</name>
    <name type="common">Oat</name>
    <dbReference type="NCBI Taxonomy" id="4498"/>
    <lineage>
        <taxon>Eukaryota</taxon>
        <taxon>Viridiplantae</taxon>
        <taxon>Streptophyta</taxon>
        <taxon>Embryophyta</taxon>
        <taxon>Tracheophyta</taxon>
        <taxon>Spermatophyta</taxon>
        <taxon>Magnoliopsida</taxon>
        <taxon>Liliopsida</taxon>
        <taxon>Poales</taxon>
        <taxon>Poaceae</taxon>
        <taxon>BOP clade</taxon>
        <taxon>Pooideae</taxon>
        <taxon>Poodae</taxon>
        <taxon>Poeae</taxon>
        <taxon>Poeae Chloroplast Group 1 (Aveneae type)</taxon>
        <taxon>Aveninae</taxon>
        <taxon>Avena</taxon>
    </lineage>
</organism>
<keyword evidence="2" id="KW-1185">Reference proteome</keyword>
<name>A0ACD5ZCF2_AVESA</name>
<protein>
    <submittedName>
        <fullName evidence="1">Uncharacterized protein</fullName>
    </submittedName>
</protein>
<dbReference type="EnsemblPlants" id="AVESA.00010b.r2.6CG1144010.1">
    <property type="protein sequence ID" value="AVESA.00010b.r2.6CG1144010.1.CDS"/>
    <property type="gene ID" value="AVESA.00010b.r2.6CG1144010"/>
</dbReference>
<sequence>MDSDSSRRDNQESKSQSHGESSKPDIMQLQYLKEITDDFSDERILGQGGFGVVYKGVLQNGEMVAVKKLLQPMPNFLKQFKNEIDLLVRFRHPNIVRLIGYCYETQNVHMDYNGKYIFAEVTQSLLCLEFLPKGSLDAYISDESCGLDWRTRYTIIEGICNGLQYLHEQGEPIIHMDLKPANILLTDNMVPKVTDFGLSRLLDQQQTMCTLITTGTRGYMPPEYIQGGTITPMSDIFSLGVIILELVTGHRDYPDVTRTSSEDFIDLTVKKWSDVLEKAPGYTSLEIDCQQIKNCIQIGLICVNPERTKRPTAAKVIKMLQGLESMDCQGVNEVTSSTSQSRSGPRELLDIYPLELCLSSEPDKPSHVKLTNKTDGFVAFHFKATRAINKYCIEPASGFCGHGPLLI</sequence>
<proteinExistence type="predicted"/>
<reference evidence="1" key="2">
    <citation type="submission" date="2025-09" db="UniProtKB">
        <authorList>
            <consortium name="EnsemblPlants"/>
        </authorList>
    </citation>
    <scope>IDENTIFICATION</scope>
</reference>
<accession>A0ACD5ZCF2</accession>
<evidence type="ECO:0000313" key="1">
    <source>
        <dbReference type="EnsemblPlants" id="AVESA.00010b.r2.6CG1144010.1.CDS"/>
    </source>
</evidence>
<dbReference type="Proteomes" id="UP001732700">
    <property type="component" value="Chromosome 6C"/>
</dbReference>
<evidence type="ECO:0000313" key="2">
    <source>
        <dbReference type="Proteomes" id="UP001732700"/>
    </source>
</evidence>
<reference evidence="1" key="1">
    <citation type="submission" date="2021-05" db="EMBL/GenBank/DDBJ databases">
        <authorList>
            <person name="Scholz U."/>
            <person name="Mascher M."/>
            <person name="Fiebig A."/>
        </authorList>
    </citation>
    <scope>NUCLEOTIDE SEQUENCE [LARGE SCALE GENOMIC DNA]</scope>
</reference>